<sequence length="103" mass="11243">MHQVQGITRDRSTCEAARAVRTSEVTSPGLPRSAQPPHSDRSGPNQASINSDRTGLGSLSFILIPTVAFRRRPEEAPLPPNTPPFPLSKTLDDPIAHEIRNPR</sequence>
<reference evidence="2" key="1">
    <citation type="submission" date="2020-07" db="EMBL/GenBank/DDBJ databases">
        <authorList>
            <person name="Lin J."/>
        </authorList>
    </citation>
    <scope>NUCLEOTIDE SEQUENCE</scope>
</reference>
<name>A0A6V7PJ56_ANACO</name>
<evidence type="ECO:0000313" key="2">
    <source>
        <dbReference type="EMBL" id="CAD1830861.1"/>
    </source>
</evidence>
<evidence type="ECO:0000256" key="1">
    <source>
        <dbReference type="SAM" id="MobiDB-lite"/>
    </source>
</evidence>
<feature type="compositionally biased region" description="Basic and acidic residues" evidence="1">
    <location>
        <begin position="90"/>
        <end position="103"/>
    </location>
</feature>
<feature type="region of interest" description="Disordered" evidence="1">
    <location>
        <begin position="70"/>
        <end position="103"/>
    </location>
</feature>
<proteinExistence type="predicted"/>
<dbReference type="EMBL" id="LR862148">
    <property type="protein sequence ID" value="CAD1830861.1"/>
    <property type="molecule type" value="Genomic_DNA"/>
</dbReference>
<feature type="compositionally biased region" description="Pro residues" evidence="1">
    <location>
        <begin position="76"/>
        <end position="86"/>
    </location>
</feature>
<dbReference type="AlphaFoldDB" id="A0A6V7PJ56"/>
<organism evidence="2">
    <name type="scientific">Ananas comosus var. bracteatus</name>
    <name type="common">red pineapple</name>
    <dbReference type="NCBI Taxonomy" id="296719"/>
    <lineage>
        <taxon>Eukaryota</taxon>
        <taxon>Viridiplantae</taxon>
        <taxon>Streptophyta</taxon>
        <taxon>Embryophyta</taxon>
        <taxon>Tracheophyta</taxon>
        <taxon>Spermatophyta</taxon>
        <taxon>Magnoliopsida</taxon>
        <taxon>Liliopsida</taxon>
        <taxon>Poales</taxon>
        <taxon>Bromeliaceae</taxon>
        <taxon>Bromelioideae</taxon>
        <taxon>Ananas</taxon>
    </lineage>
</organism>
<protein>
    <submittedName>
        <fullName evidence="2">Uncharacterized protein</fullName>
    </submittedName>
</protein>
<accession>A0A6V7PJ56</accession>
<feature type="compositionally biased region" description="Polar residues" evidence="1">
    <location>
        <begin position="42"/>
        <end position="53"/>
    </location>
</feature>
<feature type="region of interest" description="Disordered" evidence="1">
    <location>
        <begin position="1"/>
        <end position="55"/>
    </location>
</feature>
<gene>
    <name evidence="2" type="ORF">CB5_LOCUS14072</name>
</gene>